<keyword evidence="13" id="KW-1185">Reference proteome</keyword>
<dbReference type="SUPFAM" id="SSF88688">
    <property type="entry name" value="Families 57/38 glycoside transferase middle domain"/>
    <property type="match status" value="1"/>
</dbReference>
<comment type="catalytic activity">
    <reaction evidence="1">
        <text>Hydrolysis of terminal, non-reducing alpha-D-mannose residues in alpha-D-mannosides.</text>
        <dbReference type="EC" id="3.2.1.24"/>
    </reaction>
</comment>
<dbReference type="InterPro" id="IPR028995">
    <property type="entry name" value="Glyco_hydro_57/38_cen_sf"/>
</dbReference>
<dbReference type="GO" id="GO:0030246">
    <property type="term" value="F:carbohydrate binding"/>
    <property type="evidence" value="ECO:0007669"/>
    <property type="project" value="InterPro"/>
</dbReference>
<name>A0A9W2ZKX5_BIOGL</name>
<sequence>MPILIYRDSRSKHSRPRSIICKLLFTQLFITYACCRVVKTADNCGYESCNLEKPGMINVHLVPHTHDDVGWLMTVDQYYYKEVQFILDGVIPELAADPNKRFIYVEIAFFSRWFNEQNDATRHLVQKLVNEGRLEFILGGWCMNDEATPHYTAMIDQHKLGFEYLRNNFGDCARPKIGWQIDPFGHSREQASLFAQFGFDGYFFGRLDYQDKDKRQKDKTMEFVWRASPNNLGIQGEIFTGVLPNGYNPPGNYCFDITCLDFNPLIQDDPRLHDYNVEQMVDGFINAVNDQAKSFRTNHLIMTMGSDFNYIQAHMFFKEMDKLIQYVNARQDVGSTINLLYSTPSCYLKQLNNDNLTWTTKDDDFFPYADREHGFWTGYFTSRPALKRYVNVVNSFFQSVKQMAALAKLDNTYGSGVQLQHLAEVLGVAQHHDAVSGTEKQAVTFDYAERLADGVNSGQSVVQDVYNSLMSSGISNPPLQIFCLSLNVSVCNVSQSSSNFQITLYNPLVRSVFYTVRLPVFGSKYIVYKEDGSTIIPSDVLPIPTKILKNNQVSTNELIFLVQLPPLGFVTYFVQAASNISPLTFESEKEQLEPNDFVLQGKYVSVTFDESGNLHSITNLTSGTTLPLLQNFMYYSGFPGNNSGGQNQASGAYIFRPSSNTPTYIPLKRWGGIIKGSVVQEAFQQFTDWISQVIRVYQDKPYVEIEWTIGPIPIDDKIGKEIVTRYTIPGFGNKGVFYTDANGREVLERRLNYRPTWDLNQTEPVAGNYYPVNALIGIKNGDSKLQFTVLTDRSQGGVSLNDGDVELMVHRRLLYDDAKGVGEPLNEPGDDGKGLIIKGTHYLVLDSVENSASIYRPLAQQIFWEPQVSFSDLNIDPASYVKKFKTKWSGLASALPRNVHLLTMEQFRHTGPVPSPSGSVPYLIRFEHFYENYEDDILSAPVTFDIKDIFAPFQITDVYELSLGGNVKYEDVHRLQWKTEASSTYLKKVRHLSGTQVTLKPMEIVTLQANIFI</sequence>
<dbReference type="Pfam" id="PF07748">
    <property type="entry name" value="Glyco_hydro_38C"/>
    <property type="match status" value="1"/>
</dbReference>
<dbReference type="OMA" id="WIYQINR"/>
<dbReference type="PANTHER" id="PTHR11607">
    <property type="entry name" value="ALPHA-MANNOSIDASE"/>
    <property type="match status" value="1"/>
</dbReference>
<evidence type="ECO:0000256" key="6">
    <source>
        <dbReference type="ARBA" id="ARBA00022801"/>
    </source>
</evidence>
<dbReference type="InterPro" id="IPR027291">
    <property type="entry name" value="Glyco_hydro_38_N_sf"/>
</dbReference>
<evidence type="ECO:0000259" key="12">
    <source>
        <dbReference type="SMART" id="SM00872"/>
    </source>
</evidence>
<dbReference type="EC" id="3.2.1.-" evidence="11"/>
<dbReference type="OrthoDB" id="2016903at2759"/>
<evidence type="ECO:0000313" key="13">
    <source>
        <dbReference type="Proteomes" id="UP001165740"/>
    </source>
</evidence>
<dbReference type="InterPro" id="IPR015341">
    <property type="entry name" value="Glyco_hydro_38_cen"/>
</dbReference>
<organism evidence="13 14">
    <name type="scientific">Biomphalaria glabrata</name>
    <name type="common">Bloodfluke planorb</name>
    <name type="synonym">Freshwater snail</name>
    <dbReference type="NCBI Taxonomy" id="6526"/>
    <lineage>
        <taxon>Eukaryota</taxon>
        <taxon>Metazoa</taxon>
        <taxon>Spiralia</taxon>
        <taxon>Lophotrochozoa</taxon>
        <taxon>Mollusca</taxon>
        <taxon>Gastropoda</taxon>
        <taxon>Heterobranchia</taxon>
        <taxon>Euthyneura</taxon>
        <taxon>Panpulmonata</taxon>
        <taxon>Hygrophila</taxon>
        <taxon>Lymnaeoidea</taxon>
        <taxon>Planorbidae</taxon>
        <taxon>Biomphalaria</taxon>
    </lineage>
</organism>
<dbReference type="FunFam" id="3.20.110.10:FF:000001">
    <property type="entry name" value="Alpha-mannosidase"/>
    <property type="match status" value="1"/>
</dbReference>
<dbReference type="InterPro" id="IPR041147">
    <property type="entry name" value="GH38_C"/>
</dbReference>
<dbReference type="CDD" id="cd10810">
    <property type="entry name" value="GH38N_AMII_LAM_like"/>
    <property type="match status" value="1"/>
</dbReference>
<proteinExistence type="inferred from homology"/>
<gene>
    <name evidence="14 15" type="primary">LOC106055819</name>
</gene>
<dbReference type="GeneID" id="106055819"/>
<keyword evidence="9" id="KW-0325">Glycoprotein</keyword>
<evidence type="ECO:0000256" key="8">
    <source>
        <dbReference type="ARBA" id="ARBA00023157"/>
    </source>
</evidence>
<protein>
    <recommendedName>
        <fullName evidence="3 11">Alpha-mannosidase</fullName>
        <ecNumber evidence="11">3.2.1.-</ecNumber>
    </recommendedName>
</protein>
<dbReference type="InterPro" id="IPR050843">
    <property type="entry name" value="Glycosyl_Hydrlase_38"/>
</dbReference>
<dbReference type="InterPro" id="IPR037094">
    <property type="entry name" value="Glyco_hydro_38_cen_sf"/>
</dbReference>
<keyword evidence="7 11" id="KW-0862">Zinc</keyword>
<comment type="similarity">
    <text evidence="2 11">Belongs to the glycosyl hydrolase 38 family.</text>
</comment>
<dbReference type="Gene3D" id="2.60.40.1360">
    <property type="match status" value="1"/>
</dbReference>
<keyword evidence="8" id="KW-1015">Disulfide bond</keyword>
<dbReference type="Pfam" id="PF21260">
    <property type="entry name" value="Laman-like_dom"/>
    <property type="match status" value="1"/>
</dbReference>
<dbReference type="SUPFAM" id="SSF74650">
    <property type="entry name" value="Galactose mutarotase-like"/>
    <property type="match status" value="1"/>
</dbReference>
<dbReference type="InterPro" id="IPR013780">
    <property type="entry name" value="Glyco_hydro_b"/>
</dbReference>
<dbReference type="PROSITE" id="PS51257">
    <property type="entry name" value="PROKAR_LIPOPROTEIN"/>
    <property type="match status" value="1"/>
</dbReference>
<dbReference type="InterPro" id="IPR048534">
    <property type="entry name" value="Man2a1-like_dom"/>
</dbReference>
<dbReference type="Pfam" id="PF09261">
    <property type="entry name" value="Alpha-mann_mid"/>
    <property type="match status" value="1"/>
</dbReference>
<evidence type="ECO:0000256" key="1">
    <source>
        <dbReference type="ARBA" id="ARBA00000365"/>
    </source>
</evidence>
<evidence type="ECO:0000256" key="2">
    <source>
        <dbReference type="ARBA" id="ARBA00009792"/>
    </source>
</evidence>
<evidence type="ECO:0000256" key="11">
    <source>
        <dbReference type="RuleBase" id="RU361199"/>
    </source>
</evidence>
<keyword evidence="4 11" id="KW-0479">Metal-binding</keyword>
<dbReference type="InterPro" id="IPR011682">
    <property type="entry name" value="Glyco_hydro_38_C"/>
</dbReference>
<keyword evidence="5 11" id="KW-0732">Signal</keyword>
<evidence type="ECO:0000256" key="7">
    <source>
        <dbReference type="ARBA" id="ARBA00022833"/>
    </source>
</evidence>
<dbReference type="SMART" id="SM00872">
    <property type="entry name" value="Alpha-mann_mid"/>
    <property type="match status" value="1"/>
</dbReference>
<dbReference type="PANTHER" id="PTHR11607:SF3">
    <property type="entry name" value="LYSOSOMAL ALPHA-MANNOSIDASE"/>
    <property type="match status" value="1"/>
</dbReference>
<dbReference type="InterPro" id="IPR011330">
    <property type="entry name" value="Glyco_hydro/deAcase_b/a-brl"/>
</dbReference>
<dbReference type="Proteomes" id="UP001165740">
    <property type="component" value="Chromosome 2"/>
</dbReference>
<evidence type="ECO:0000313" key="15">
    <source>
        <dbReference type="RefSeq" id="XP_055875698.1"/>
    </source>
</evidence>
<evidence type="ECO:0000256" key="3">
    <source>
        <dbReference type="ARBA" id="ARBA00012752"/>
    </source>
</evidence>
<evidence type="ECO:0000256" key="4">
    <source>
        <dbReference type="ARBA" id="ARBA00022723"/>
    </source>
</evidence>
<feature type="signal peptide" evidence="11">
    <location>
        <begin position="1"/>
        <end position="35"/>
    </location>
</feature>
<feature type="domain" description="Glycoside hydrolase family 38 central" evidence="12">
    <location>
        <begin position="374"/>
        <end position="451"/>
    </location>
</feature>
<accession>A0A9W2ZKX5</accession>
<dbReference type="GO" id="GO:0006013">
    <property type="term" value="P:mannose metabolic process"/>
    <property type="evidence" value="ECO:0007669"/>
    <property type="project" value="InterPro"/>
</dbReference>
<dbReference type="FunFam" id="1.20.1270.50:FF:000003">
    <property type="entry name" value="Alpha-mannosidase"/>
    <property type="match status" value="1"/>
</dbReference>
<dbReference type="GO" id="GO:0046872">
    <property type="term" value="F:metal ion binding"/>
    <property type="evidence" value="ECO:0007669"/>
    <property type="project" value="UniProtKB-KW"/>
</dbReference>
<dbReference type="Pfam" id="PF01074">
    <property type="entry name" value="Glyco_hydro_38N"/>
    <property type="match status" value="1"/>
</dbReference>
<evidence type="ECO:0000256" key="9">
    <source>
        <dbReference type="ARBA" id="ARBA00023180"/>
    </source>
</evidence>
<evidence type="ECO:0000256" key="5">
    <source>
        <dbReference type="ARBA" id="ARBA00022729"/>
    </source>
</evidence>
<comment type="cofactor">
    <cofactor evidence="11">
        <name>Zn(2+)</name>
        <dbReference type="ChEBI" id="CHEBI:29105"/>
    </cofactor>
    <text evidence="11">Binds 1 zinc ion per subunit.</text>
</comment>
<keyword evidence="10 11" id="KW-0326">Glycosidase</keyword>
<dbReference type="FunFam" id="2.70.98.30:FF:000003">
    <property type="entry name" value="Alpha-mannosidase"/>
    <property type="match status" value="1"/>
</dbReference>
<dbReference type="Gene3D" id="2.60.40.1180">
    <property type="entry name" value="Golgi alpha-mannosidase II"/>
    <property type="match status" value="1"/>
</dbReference>
<evidence type="ECO:0000256" key="10">
    <source>
        <dbReference type="ARBA" id="ARBA00023295"/>
    </source>
</evidence>
<reference evidence="14 15" key="1">
    <citation type="submission" date="2025-04" db="UniProtKB">
        <authorList>
            <consortium name="RefSeq"/>
        </authorList>
    </citation>
    <scope>IDENTIFICATION</scope>
</reference>
<dbReference type="FunFam" id="1.20.1270.50:FF:000002">
    <property type="entry name" value="Alpha-mannosidase"/>
    <property type="match status" value="1"/>
</dbReference>
<dbReference type="GO" id="GO:0004559">
    <property type="term" value="F:alpha-mannosidase activity"/>
    <property type="evidence" value="ECO:0007669"/>
    <property type="project" value="UniProtKB-EC"/>
</dbReference>
<dbReference type="InterPro" id="IPR000602">
    <property type="entry name" value="Glyco_hydro_38_N"/>
</dbReference>
<dbReference type="Gene3D" id="3.20.110.10">
    <property type="entry name" value="Glycoside hydrolase 38, N terminal domain"/>
    <property type="match status" value="1"/>
</dbReference>
<feature type="chain" id="PRO_5044522200" description="Alpha-mannosidase" evidence="11">
    <location>
        <begin position="36"/>
        <end position="1013"/>
    </location>
</feature>
<dbReference type="RefSeq" id="XP_055875698.1">
    <property type="nucleotide sequence ID" value="XM_056019723.1"/>
</dbReference>
<evidence type="ECO:0000313" key="14">
    <source>
        <dbReference type="RefSeq" id="XP_055875697.1"/>
    </source>
</evidence>
<dbReference type="InterPro" id="IPR011013">
    <property type="entry name" value="Gal_mutarotase_sf_dom"/>
</dbReference>
<dbReference type="AlphaFoldDB" id="A0A9W2ZKX5"/>
<dbReference type="Gene3D" id="1.20.1270.50">
    <property type="entry name" value="Glycoside hydrolase family 38, central domain"/>
    <property type="match status" value="2"/>
</dbReference>
<dbReference type="RefSeq" id="XP_055875697.1">
    <property type="nucleotide sequence ID" value="XM_056019722.1"/>
</dbReference>
<dbReference type="SUPFAM" id="SSF88713">
    <property type="entry name" value="Glycoside hydrolase/deacetylase"/>
    <property type="match status" value="1"/>
</dbReference>
<dbReference type="Pfam" id="PF17677">
    <property type="entry name" value="Glyco_hydro38C2"/>
    <property type="match status" value="1"/>
</dbReference>
<dbReference type="Gene3D" id="2.70.98.30">
    <property type="entry name" value="Golgi alpha-mannosidase II, domain 4"/>
    <property type="match status" value="1"/>
</dbReference>
<dbReference type="GO" id="GO:0005764">
    <property type="term" value="C:lysosome"/>
    <property type="evidence" value="ECO:0007669"/>
    <property type="project" value="TreeGrafter"/>
</dbReference>
<keyword evidence="6 11" id="KW-0378">Hydrolase</keyword>